<dbReference type="GO" id="GO:0004525">
    <property type="term" value="F:ribonuclease III activity"/>
    <property type="evidence" value="ECO:0007669"/>
    <property type="project" value="UniProtKB-UniRule"/>
</dbReference>
<evidence type="ECO:0000313" key="17">
    <source>
        <dbReference type="Proteomes" id="UP000277108"/>
    </source>
</evidence>
<evidence type="ECO:0000256" key="6">
    <source>
        <dbReference type="ARBA" id="ARBA00022552"/>
    </source>
</evidence>
<protein>
    <recommendedName>
        <fullName evidence="15">Ribonuclease 3</fullName>
        <ecNumber evidence="15">3.1.26.3</ecNumber>
    </recommendedName>
    <alternativeName>
        <fullName evidence="15">Ribonuclease III</fullName>
        <shortName evidence="15">RNase III</shortName>
    </alternativeName>
</protein>
<accession>A0A1Q1G1X0</accession>
<keyword evidence="8 15" id="KW-0819">tRNA processing</keyword>
<dbReference type="InterPro" id="IPR036389">
    <property type="entry name" value="RNase_III_sf"/>
</dbReference>
<dbReference type="SUPFAM" id="SSF69065">
    <property type="entry name" value="RNase III domain-like"/>
    <property type="match status" value="1"/>
</dbReference>
<dbReference type="PROSITE" id="PS50137">
    <property type="entry name" value="DS_RBD"/>
    <property type="match status" value="1"/>
</dbReference>
<evidence type="ECO:0000256" key="7">
    <source>
        <dbReference type="ARBA" id="ARBA00022664"/>
    </source>
</evidence>
<dbReference type="PROSITE" id="PS50142">
    <property type="entry name" value="RNASE_3_2"/>
    <property type="match status" value="1"/>
</dbReference>
<reference evidence="16 17" key="1">
    <citation type="submission" date="2018-11" db="EMBL/GenBank/DDBJ databases">
        <title>Genomic Encyclopedia of Type Strains, Phase IV (KMG-IV): sequencing the most valuable type-strain genomes for metagenomic binning, comparative biology and taxonomic classification.</title>
        <authorList>
            <person name="Goeker M."/>
        </authorList>
    </citation>
    <scope>NUCLEOTIDE SEQUENCE [LARGE SCALE GENOMIC DNA]</scope>
    <source>
        <strain evidence="16 17">DSM 29158</strain>
    </source>
</reference>
<evidence type="ECO:0000256" key="1">
    <source>
        <dbReference type="ARBA" id="ARBA00000109"/>
    </source>
</evidence>
<feature type="active site" evidence="15">
    <location>
        <position position="133"/>
    </location>
</feature>
<comment type="caution">
    <text evidence="16">The sequence shown here is derived from an EMBL/GenBank/DDBJ whole genome shotgun (WGS) entry which is preliminary data.</text>
</comment>
<evidence type="ECO:0000256" key="9">
    <source>
        <dbReference type="ARBA" id="ARBA00022722"/>
    </source>
</evidence>
<keyword evidence="14 15" id="KW-0694">RNA-binding</keyword>
<dbReference type="CDD" id="cd10845">
    <property type="entry name" value="DSRM_RNAse_III_family"/>
    <property type="match status" value="1"/>
</dbReference>
<dbReference type="CDD" id="cd00593">
    <property type="entry name" value="RIBOc"/>
    <property type="match status" value="1"/>
</dbReference>
<comment type="cofactor">
    <cofactor evidence="15">
        <name>Mg(2+)</name>
        <dbReference type="ChEBI" id="CHEBI:18420"/>
    </cofactor>
</comment>
<dbReference type="SMART" id="SM00535">
    <property type="entry name" value="RIBOc"/>
    <property type="match status" value="1"/>
</dbReference>
<dbReference type="PANTHER" id="PTHR11207:SF0">
    <property type="entry name" value="RIBONUCLEASE 3"/>
    <property type="match status" value="1"/>
</dbReference>
<comment type="subunit">
    <text evidence="4 15">Homodimer.</text>
</comment>
<keyword evidence="10 15" id="KW-0479">Metal-binding</keyword>
<dbReference type="GO" id="GO:0019843">
    <property type="term" value="F:rRNA binding"/>
    <property type="evidence" value="ECO:0007669"/>
    <property type="project" value="UniProtKB-KW"/>
</dbReference>
<comment type="function">
    <text evidence="15">Digests double-stranded RNA. Involved in the processing of primary rRNA transcript to yield the immediate precursors to the large and small rRNAs (23S and 16S). Processes some mRNAs, and tRNAs when they are encoded in the rRNA operon. Processes pre-crRNA and tracrRNA of type II CRISPR loci if present in the organism.</text>
</comment>
<dbReference type="SUPFAM" id="SSF54768">
    <property type="entry name" value="dsRNA-binding domain-like"/>
    <property type="match status" value="1"/>
</dbReference>
<dbReference type="GO" id="GO:0006364">
    <property type="term" value="P:rRNA processing"/>
    <property type="evidence" value="ECO:0007669"/>
    <property type="project" value="UniProtKB-UniRule"/>
</dbReference>
<proteinExistence type="inferred from homology"/>
<gene>
    <name evidence="15" type="primary">rnc</name>
    <name evidence="16" type="ORF">EDD62_0475</name>
</gene>
<evidence type="ECO:0000256" key="5">
    <source>
        <dbReference type="ARBA" id="ARBA00022490"/>
    </source>
</evidence>
<organism evidence="16 17">
    <name type="scientific">Abyssicoccus albus</name>
    <dbReference type="NCBI Taxonomy" id="1817405"/>
    <lineage>
        <taxon>Bacteria</taxon>
        <taxon>Bacillati</taxon>
        <taxon>Bacillota</taxon>
        <taxon>Bacilli</taxon>
        <taxon>Bacillales</taxon>
        <taxon>Abyssicoccaceae</taxon>
    </lineage>
</organism>
<dbReference type="STRING" id="1849491.BVH56_05070"/>
<dbReference type="SMART" id="SM00358">
    <property type="entry name" value="DSRM"/>
    <property type="match status" value="1"/>
</dbReference>
<dbReference type="PANTHER" id="PTHR11207">
    <property type="entry name" value="RIBONUCLEASE III"/>
    <property type="match status" value="1"/>
</dbReference>
<dbReference type="InterPro" id="IPR000999">
    <property type="entry name" value="RNase_III_dom"/>
</dbReference>
<dbReference type="FunFam" id="1.10.1520.10:FF:000001">
    <property type="entry name" value="Ribonuclease 3"/>
    <property type="match status" value="1"/>
</dbReference>
<keyword evidence="6 15" id="KW-0698">rRNA processing</keyword>
<evidence type="ECO:0000256" key="2">
    <source>
        <dbReference type="ARBA" id="ARBA00004496"/>
    </source>
</evidence>
<dbReference type="OrthoDB" id="9805026at2"/>
<feature type="binding site" evidence="15">
    <location>
        <position position="130"/>
    </location>
    <ligand>
        <name>Mg(2+)</name>
        <dbReference type="ChEBI" id="CHEBI:18420"/>
    </ligand>
</feature>
<dbReference type="GO" id="GO:0008033">
    <property type="term" value="P:tRNA processing"/>
    <property type="evidence" value="ECO:0007669"/>
    <property type="project" value="UniProtKB-KW"/>
</dbReference>
<keyword evidence="11 15" id="KW-0255">Endonuclease</keyword>
<feature type="binding site" evidence="15">
    <location>
        <position position="57"/>
    </location>
    <ligand>
        <name>Mg(2+)</name>
        <dbReference type="ChEBI" id="CHEBI:18420"/>
    </ligand>
</feature>
<name>A0A1Q1G1X0_9BACL</name>
<keyword evidence="13 15" id="KW-0460">Magnesium</keyword>
<evidence type="ECO:0000256" key="12">
    <source>
        <dbReference type="ARBA" id="ARBA00022801"/>
    </source>
</evidence>
<evidence type="ECO:0000256" key="3">
    <source>
        <dbReference type="ARBA" id="ARBA00010183"/>
    </source>
</evidence>
<dbReference type="FunFam" id="3.30.160.20:FF:000003">
    <property type="entry name" value="Ribonuclease 3"/>
    <property type="match status" value="1"/>
</dbReference>
<keyword evidence="12 15" id="KW-0378">Hydrolase</keyword>
<accession>A0A3N5BS05</accession>
<evidence type="ECO:0000256" key="13">
    <source>
        <dbReference type="ARBA" id="ARBA00022842"/>
    </source>
</evidence>
<dbReference type="HAMAP" id="MF_00104">
    <property type="entry name" value="RNase_III"/>
    <property type="match status" value="1"/>
</dbReference>
<dbReference type="GO" id="GO:0010468">
    <property type="term" value="P:regulation of gene expression"/>
    <property type="evidence" value="ECO:0007669"/>
    <property type="project" value="TreeGrafter"/>
</dbReference>
<dbReference type="Gene3D" id="3.30.160.20">
    <property type="match status" value="1"/>
</dbReference>
<dbReference type="EMBL" id="RKRK01000002">
    <property type="protein sequence ID" value="RPF57840.1"/>
    <property type="molecule type" value="Genomic_DNA"/>
</dbReference>
<dbReference type="GO" id="GO:0006397">
    <property type="term" value="P:mRNA processing"/>
    <property type="evidence" value="ECO:0007669"/>
    <property type="project" value="UniProtKB-UniRule"/>
</dbReference>
<dbReference type="NCBIfam" id="TIGR02191">
    <property type="entry name" value="RNaseIII"/>
    <property type="match status" value="1"/>
</dbReference>
<dbReference type="Pfam" id="PF14622">
    <property type="entry name" value="Ribonucleas_3_3"/>
    <property type="match status" value="1"/>
</dbReference>
<dbReference type="GO" id="GO:0003725">
    <property type="term" value="F:double-stranded RNA binding"/>
    <property type="evidence" value="ECO:0007669"/>
    <property type="project" value="TreeGrafter"/>
</dbReference>
<comment type="subcellular location">
    <subcellularLocation>
        <location evidence="2 15">Cytoplasm</location>
    </subcellularLocation>
</comment>
<evidence type="ECO:0000256" key="4">
    <source>
        <dbReference type="ARBA" id="ARBA00011738"/>
    </source>
</evidence>
<feature type="active site" evidence="15">
    <location>
        <position position="61"/>
    </location>
</feature>
<keyword evidence="17" id="KW-1185">Reference proteome</keyword>
<sequence>MSKKEKLLHHFNQSFDEFMNQLHLEYNHLELFQQAFSHSSFVNDFKLPKLSHNERLEFLGDAVLELMVSNYVYHNYPHLPEGKLTKMRAAIVCEPSLVIYANQLNLNRLILLGKGEEKTGGRMRPALIADVFEAFIGALYLDQGYEVVKSFLTEYIYPVVESQSITEVIDYKTQLQEYIHQKTHQTVTYELIEEDGPAHNKLFTSVCMIDGEIIGKGSGRTKKMSEQDAAKVALQKYERGKM</sequence>
<evidence type="ECO:0000256" key="8">
    <source>
        <dbReference type="ARBA" id="ARBA00022694"/>
    </source>
</evidence>
<dbReference type="GO" id="GO:0042802">
    <property type="term" value="F:identical protein binding"/>
    <property type="evidence" value="ECO:0007669"/>
    <property type="project" value="UniProtKB-ARBA"/>
</dbReference>
<evidence type="ECO:0000256" key="11">
    <source>
        <dbReference type="ARBA" id="ARBA00022759"/>
    </source>
</evidence>
<evidence type="ECO:0000256" key="14">
    <source>
        <dbReference type="ARBA" id="ARBA00022884"/>
    </source>
</evidence>
<evidence type="ECO:0000256" key="10">
    <source>
        <dbReference type="ARBA" id="ARBA00022723"/>
    </source>
</evidence>
<feature type="binding site" evidence="15">
    <location>
        <position position="133"/>
    </location>
    <ligand>
        <name>Mg(2+)</name>
        <dbReference type="ChEBI" id="CHEBI:18420"/>
    </ligand>
</feature>
<dbReference type="Gene3D" id="1.10.1520.10">
    <property type="entry name" value="Ribonuclease III domain"/>
    <property type="match status" value="1"/>
</dbReference>
<dbReference type="InterPro" id="IPR011907">
    <property type="entry name" value="RNase_III"/>
</dbReference>
<dbReference type="InterPro" id="IPR014720">
    <property type="entry name" value="dsRBD_dom"/>
</dbReference>
<dbReference type="Pfam" id="PF00035">
    <property type="entry name" value="dsrm"/>
    <property type="match status" value="1"/>
</dbReference>
<dbReference type="EC" id="3.1.26.3" evidence="15"/>
<keyword evidence="9 15" id="KW-0540">Nuclease</keyword>
<dbReference type="AlphaFoldDB" id="A0A1Q1G1X0"/>
<dbReference type="GO" id="GO:0046872">
    <property type="term" value="F:metal ion binding"/>
    <property type="evidence" value="ECO:0007669"/>
    <property type="project" value="UniProtKB-KW"/>
</dbReference>
<comment type="catalytic activity">
    <reaction evidence="1 15">
        <text>Endonucleolytic cleavage to 5'-phosphomonoester.</text>
        <dbReference type="EC" id="3.1.26.3"/>
    </reaction>
</comment>
<evidence type="ECO:0000313" key="16">
    <source>
        <dbReference type="EMBL" id="RPF57840.1"/>
    </source>
</evidence>
<keyword evidence="5 15" id="KW-0963">Cytoplasm</keyword>
<dbReference type="GO" id="GO:0005737">
    <property type="term" value="C:cytoplasm"/>
    <property type="evidence" value="ECO:0007669"/>
    <property type="project" value="UniProtKB-SubCell"/>
</dbReference>
<dbReference type="PROSITE" id="PS00517">
    <property type="entry name" value="RNASE_3_1"/>
    <property type="match status" value="1"/>
</dbReference>
<dbReference type="RefSeq" id="WP_077140408.1">
    <property type="nucleotide sequence ID" value="NZ_CBCSGK010000001.1"/>
</dbReference>
<dbReference type="Proteomes" id="UP000277108">
    <property type="component" value="Unassembled WGS sequence"/>
</dbReference>
<keyword evidence="7 15" id="KW-0507">mRNA processing</keyword>
<evidence type="ECO:0000256" key="15">
    <source>
        <dbReference type="HAMAP-Rule" id="MF_00104"/>
    </source>
</evidence>
<keyword evidence="15" id="KW-0699">rRNA-binding</keyword>
<comment type="similarity">
    <text evidence="3">Belongs to the ribonuclease III family.</text>
</comment>